<evidence type="ECO:0000256" key="9">
    <source>
        <dbReference type="ARBA" id="ARBA00023136"/>
    </source>
</evidence>
<accession>A0A6F9EAQ2</accession>
<dbReference type="UniPathway" id="UPA00196"/>
<dbReference type="GO" id="GO:0006506">
    <property type="term" value="P:GPI anchor biosynthetic process"/>
    <property type="evidence" value="ECO:0007669"/>
    <property type="project" value="UniProtKB-UniPathway"/>
</dbReference>
<keyword evidence="3" id="KW-0337">GPI-anchor biosynthesis</keyword>
<feature type="transmembrane region" description="Helical" evidence="10">
    <location>
        <begin position="128"/>
        <end position="145"/>
    </location>
</feature>
<gene>
    <name evidence="11" type="ORF">COOX1_1939</name>
</gene>
<evidence type="ECO:0000256" key="6">
    <source>
        <dbReference type="ARBA" id="ARBA00022692"/>
    </source>
</evidence>
<keyword evidence="5" id="KW-0808">Transferase</keyword>
<keyword evidence="9 10" id="KW-0472">Membrane</keyword>
<feature type="transmembrane region" description="Helical" evidence="10">
    <location>
        <begin position="7"/>
        <end position="28"/>
    </location>
</feature>
<dbReference type="AlphaFoldDB" id="A0A6F9EAQ2"/>
<evidence type="ECO:0000256" key="7">
    <source>
        <dbReference type="ARBA" id="ARBA00022824"/>
    </source>
</evidence>
<dbReference type="GO" id="GO:0016020">
    <property type="term" value="C:membrane"/>
    <property type="evidence" value="ECO:0007669"/>
    <property type="project" value="GOC"/>
</dbReference>
<name>A0A6F9EAQ2_9BACL</name>
<keyword evidence="6 10" id="KW-0812">Transmembrane</keyword>
<dbReference type="GO" id="GO:0031501">
    <property type="term" value="C:mannosyltransferase complex"/>
    <property type="evidence" value="ECO:0007669"/>
    <property type="project" value="TreeGrafter"/>
</dbReference>
<dbReference type="EMBL" id="LR792683">
    <property type="protein sequence ID" value="CAB3393498.1"/>
    <property type="molecule type" value="Genomic_DNA"/>
</dbReference>
<evidence type="ECO:0000256" key="4">
    <source>
        <dbReference type="ARBA" id="ARBA00022676"/>
    </source>
</evidence>
<evidence type="ECO:0000256" key="8">
    <source>
        <dbReference type="ARBA" id="ARBA00022989"/>
    </source>
</evidence>
<keyword evidence="8 10" id="KW-1133">Transmembrane helix</keyword>
<evidence type="ECO:0000313" key="12">
    <source>
        <dbReference type="Proteomes" id="UP000502196"/>
    </source>
</evidence>
<dbReference type="GO" id="GO:0000009">
    <property type="term" value="F:alpha-1,6-mannosyltransferase activity"/>
    <property type="evidence" value="ECO:0007669"/>
    <property type="project" value="InterPro"/>
</dbReference>
<feature type="transmembrane region" description="Helical" evidence="10">
    <location>
        <begin position="321"/>
        <end position="341"/>
    </location>
</feature>
<keyword evidence="7" id="KW-0256">Endoplasmic reticulum</keyword>
<feature type="transmembrane region" description="Helical" evidence="10">
    <location>
        <begin position="270"/>
        <end position="291"/>
    </location>
</feature>
<feature type="transmembrane region" description="Helical" evidence="10">
    <location>
        <begin position="298"/>
        <end position="315"/>
    </location>
</feature>
<evidence type="ECO:0000256" key="1">
    <source>
        <dbReference type="ARBA" id="ARBA00004477"/>
    </source>
</evidence>
<evidence type="ECO:0000313" key="11">
    <source>
        <dbReference type="EMBL" id="CAB3393498.1"/>
    </source>
</evidence>
<evidence type="ECO:0000256" key="3">
    <source>
        <dbReference type="ARBA" id="ARBA00022502"/>
    </source>
</evidence>
<protein>
    <recommendedName>
        <fullName evidence="13">Glycosyltransferase RgtA/B/C/D-like domain-containing protein</fullName>
    </recommendedName>
</protein>
<evidence type="ECO:0008006" key="13">
    <source>
        <dbReference type="Google" id="ProtNLM"/>
    </source>
</evidence>
<sequence>MNRGREWAYAAGSFVLHKIVVWGGSIWFSMDKHPVVPLTSFLQYALIQNFSRWDTQWYIGIAAHGYRPTSAAFFPLFPFFIRYVHQWTGFTYVESAWGIANVFFFFALYITAKLFLLDQPPQTAWRALVLMVFFPTAFFFASGYTEPLFLFFTAGSLYYARTGRFWTAGFFGLFASLTRNTGLALVLPFLYEYFRRRGFRWQGVGPDLAAVALIPAGLEIYMGLLNAKLGDPLAFVHAQQKWKRAFMWPWDTLRLGTLELWVKPLHGWSWIIRAFTVGVVWAQLALLALALPFRRLRIHGSYYLFALVSAVVPLLSPARDWYFLSISRFVLVLFPLFLIAARMLKSRVLFYAACAAEVAGMLMILQNFSKGYFVA</sequence>
<comment type="subcellular location">
    <subcellularLocation>
        <location evidence="1">Endoplasmic reticulum membrane</location>
        <topology evidence="1">Multi-pass membrane protein</topology>
    </subcellularLocation>
</comment>
<organism evidence="11 12">
    <name type="scientific">Kyrpidia spormannii</name>
    <dbReference type="NCBI Taxonomy" id="2055160"/>
    <lineage>
        <taxon>Bacteria</taxon>
        <taxon>Bacillati</taxon>
        <taxon>Bacillota</taxon>
        <taxon>Bacilli</taxon>
        <taxon>Bacillales</taxon>
        <taxon>Alicyclobacillaceae</taxon>
        <taxon>Kyrpidia</taxon>
    </lineage>
</organism>
<comment type="pathway">
    <text evidence="2">Glycolipid biosynthesis; glycosylphosphatidylinositol-anchor biosynthesis.</text>
</comment>
<dbReference type="InterPro" id="IPR007315">
    <property type="entry name" value="PIG-V/Gpi18"/>
</dbReference>
<dbReference type="RefSeq" id="WP_170085695.1">
    <property type="nucleotide sequence ID" value="NZ_CP047972.1"/>
</dbReference>
<keyword evidence="4" id="KW-0328">Glycosyltransferase</keyword>
<evidence type="ECO:0000256" key="10">
    <source>
        <dbReference type="SAM" id="Phobius"/>
    </source>
</evidence>
<evidence type="ECO:0000256" key="2">
    <source>
        <dbReference type="ARBA" id="ARBA00004687"/>
    </source>
</evidence>
<dbReference type="GO" id="GO:0004376">
    <property type="term" value="F:GPI mannosyltransferase activity"/>
    <property type="evidence" value="ECO:0007669"/>
    <property type="project" value="InterPro"/>
</dbReference>
<reference evidence="11 12" key="1">
    <citation type="submission" date="2020-04" db="EMBL/GenBank/DDBJ databases">
        <authorList>
            <person name="Hogendoorn C."/>
        </authorList>
    </citation>
    <scope>NUCLEOTIDE SEQUENCE [LARGE SCALE GENOMIC DNA]</scope>
    <source>
        <strain evidence="11">COOX1</strain>
    </source>
</reference>
<feature type="transmembrane region" description="Helical" evidence="10">
    <location>
        <begin position="96"/>
        <end position="116"/>
    </location>
</feature>
<evidence type="ECO:0000256" key="5">
    <source>
        <dbReference type="ARBA" id="ARBA00022679"/>
    </source>
</evidence>
<dbReference type="Pfam" id="PF04188">
    <property type="entry name" value="Mannosyl_trans2"/>
    <property type="match status" value="1"/>
</dbReference>
<dbReference type="PANTHER" id="PTHR12468:SF2">
    <property type="entry name" value="GPI MANNOSYLTRANSFERASE 2"/>
    <property type="match status" value="1"/>
</dbReference>
<feature type="transmembrane region" description="Helical" evidence="10">
    <location>
        <begin position="348"/>
        <end position="368"/>
    </location>
</feature>
<dbReference type="PANTHER" id="PTHR12468">
    <property type="entry name" value="GPI MANNOSYLTRANSFERASE 2"/>
    <property type="match status" value="1"/>
</dbReference>
<proteinExistence type="predicted"/>
<dbReference type="Proteomes" id="UP000502196">
    <property type="component" value="Chromosome"/>
</dbReference>
<feature type="transmembrane region" description="Helical" evidence="10">
    <location>
        <begin position="203"/>
        <end position="224"/>
    </location>
</feature>
<feature type="transmembrane region" description="Helical" evidence="10">
    <location>
        <begin position="165"/>
        <end position="191"/>
    </location>
</feature>